<gene>
    <name evidence="1" type="ORF">DWY99_05835</name>
</gene>
<reference evidence="1 2" key="1">
    <citation type="submission" date="2018-08" db="EMBL/GenBank/DDBJ databases">
        <title>A genome reference for cultivated species of the human gut microbiota.</title>
        <authorList>
            <person name="Zou Y."/>
            <person name="Xue W."/>
            <person name="Luo G."/>
        </authorList>
    </citation>
    <scope>NUCLEOTIDE SEQUENCE [LARGE SCALE GENOMIC DNA]</scope>
    <source>
        <strain evidence="1 2">AF28-26</strain>
    </source>
</reference>
<organism evidence="1 2">
    <name type="scientific">[Clostridium] leptum</name>
    <dbReference type="NCBI Taxonomy" id="1535"/>
    <lineage>
        <taxon>Bacteria</taxon>
        <taxon>Bacillati</taxon>
        <taxon>Bacillota</taxon>
        <taxon>Clostridia</taxon>
        <taxon>Eubacteriales</taxon>
        <taxon>Oscillospiraceae</taxon>
        <taxon>Oscillospiraceae incertae sedis</taxon>
    </lineage>
</organism>
<dbReference type="Proteomes" id="UP000284751">
    <property type="component" value="Unassembled WGS sequence"/>
</dbReference>
<evidence type="ECO:0000313" key="2">
    <source>
        <dbReference type="Proteomes" id="UP000284751"/>
    </source>
</evidence>
<dbReference type="AlphaFoldDB" id="A0A412R780"/>
<evidence type="ECO:0008006" key="3">
    <source>
        <dbReference type="Google" id="ProtNLM"/>
    </source>
</evidence>
<protein>
    <recommendedName>
        <fullName evidence="3">DUF4190 domain-containing protein</fullName>
    </recommendedName>
</protein>
<evidence type="ECO:0000313" key="1">
    <source>
        <dbReference type="EMBL" id="RGQ41533.1"/>
    </source>
</evidence>
<sequence length="95" mass="9529">MEQKQTNGMAVASLVLGIVSAVCIFFGYFAFIGIITGIVGLVLGVMAKKKQPCGMATAGIVLSAVALGLCVITFIACFACTACALGSAGSLSYLA</sequence>
<dbReference type="EMBL" id="QRTC01000017">
    <property type="protein sequence ID" value="RGQ41533.1"/>
    <property type="molecule type" value="Genomic_DNA"/>
</dbReference>
<proteinExistence type="predicted"/>
<accession>A0A412R780</accession>
<name>A0A412R780_9FIRM</name>
<comment type="caution">
    <text evidence="1">The sequence shown here is derived from an EMBL/GenBank/DDBJ whole genome shotgun (WGS) entry which is preliminary data.</text>
</comment>